<evidence type="ECO:0000256" key="1">
    <source>
        <dbReference type="SAM" id="Phobius"/>
    </source>
</evidence>
<dbReference type="Pfam" id="PF18917">
    <property type="entry name" value="LiaI-LiaF-like_TM1"/>
    <property type="match status" value="1"/>
</dbReference>
<accession>A0A9D1E9D9</accession>
<dbReference type="InterPro" id="IPR043726">
    <property type="entry name" value="LiaI-LiaF-like_TM1"/>
</dbReference>
<evidence type="ECO:0000313" key="3">
    <source>
        <dbReference type="EMBL" id="HIR70647.1"/>
    </source>
</evidence>
<sequence>MEMDARQKREPVRVHRVGTVTAGLMLVVFGVLFLVHMFVRDVSYRFILQLWPLILICLGVELLISQTQKQRKLVYDKGALFVMILMVTFSMGMAFVNMMLEYEWLYRCFW</sequence>
<proteinExistence type="predicted"/>
<name>A0A9D1E9D9_9FIRM</name>
<organism evidence="3 4">
    <name type="scientific">Candidatus Pullilachnospira gallistercoris</name>
    <dbReference type="NCBI Taxonomy" id="2840911"/>
    <lineage>
        <taxon>Bacteria</taxon>
        <taxon>Bacillati</taxon>
        <taxon>Bacillota</taxon>
        <taxon>Clostridia</taxon>
        <taxon>Lachnospirales</taxon>
        <taxon>Lachnospiraceae</taxon>
        <taxon>Lachnospiraceae incertae sedis</taxon>
        <taxon>Candidatus Pullilachnospira</taxon>
    </lineage>
</organism>
<evidence type="ECO:0000313" key="4">
    <source>
        <dbReference type="Proteomes" id="UP000823912"/>
    </source>
</evidence>
<keyword evidence="1" id="KW-1133">Transmembrane helix</keyword>
<feature type="transmembrane region" description="Helical" evidence="1">
    <location>
        <begin position="78"/>
        <end position="100"/>
    </location>
</feature>
<dbReference type="EMBL" id="DVHM01000083">
    <property type="protein sequence ID" value="HIR70647.1"/>
    <property type="molecule type" value="Genomic_DNA"/>
</dbReference>
<keyword evidence="1" id="KW-0812">Transmembrane</keyword>
<evidence type="ECO:0000259" key="2">
    <source>
        <dbReference type="Pfam" id="PF18917"/>
    </source>
</evidence>
<protein>
    <recommendedName>
        <fullName evidence="2">LiaI-LiaF-like transmembrane region domain-containing protein</fullName>
    </recommendedName>
</protein>
<reference evidence="3" key="2">
    <citation type="journal article" date="2021" name="PeerJ">
        <title>Extensive microbial diversity within the chicken gut microbiome revealed by metagenomics and culture.</title>
        <authorList>
            <person name="Gilroy R."/>
            <person name="Ravi A."/>
            <person name="Getino M."/>
            <person name="Pursley I."/>
            <person name="Horton D.L."/>
            <person name="Alikhan N.F."/>
            <person name="Baker D."/>
            <person name="Gharbi K."/>
            <person name="Hall N."/>
            <person name="Watson M."/>
            <person name="Adriaenssens E.M."/>
            <person name="Foster-Nyarko E."/>
            <person name="Jarju S."/>
            <person name="Secka A."/>
            <person name="Antonio M."/>
            <person name="Oren A."/>
            <person name="Chaudhuri R.R."/>
            <person name="La Ragione R."/>
            <person name="Hildebrand F."/>
            <person name="Pallen M.J."/>
        </authorList>
    </citation>
    <scope>NUCLEOTIDE SEQUENCE</scope>
    <source>
        <strain evidence="3">ChiSjej5B23-6657</strain>
    </source>
</reference>
<gene>
    <name evidence="3" type="ORF">IAA55_05135</name>
</gene>
<feature type="transmembrane region" description="Helical" evidence="1">
    <location>
        <begin position="46"/>
        <end position="66"/>
    </location>
</feature>
<dbReference type="AlphaFoldDB" id="A0A9D1E9D9"/>
<comment type="caution">
    <text evidence="3">The sequence shown here is derived from an EMBL/GenBank/DDBJ whole genome shotgun (WGS) entry which is preliminary data.</text>
</comment>
<keyword evidence="1" id="KW-0472">Membrane</keyword>
<feature type="transmembrane region" description="Helical" evidence="1">
    <location>
        <begin position="20"/>
        <end position="40"/>
    </location>
</feature>
<feature type="domain" description="LiaI-LiaF-like transmembrane region" evidence="2">
    <location>
        <begin position="21"/>
        <end position="63"/>
    </location>
</feature>
<reference evidence="3" key="1">
    <citation type="submission" date="2020-10" db="EMBL/GenBank/DDBJ databases">
        <authorList>
            <person name="Gilroy R."/>
        </authorList>
    </citation>
    <scope>NUCLEOTIDE SEQUENCE</scope>
    <source>
        <strain evidence="3">ChiSjej5B23-6657</strain>
    </source>
</reference>
<dbReference type="Proteomes" id="UP000823912">
    <property type="component" value="Unassembled WGS sequence"/>
</dbReference>